<dbReference type="InterPro" id="IPR018201">
    <property type="entry name" value="Ketoacyl_synth_AS"/>
</dbReference>
<dbReference type="SUPFAM" id="SSF51735">
    <property type="entry name" value="NAD(P)-binding Rossmann-fold domains"/>
    <property type="match status" value="2"/>
</dbReference>
<dbReference type="PROSITE" id="PS50075">
    <property type="entry name" value="CARRIER"/>
    <property type="match status" value="1"/>
</dbReference>
<protein>
    <recommendedName>
        <fullName evidence="2">Fatty acid synthase</fullName>
        <ecNumber evidence="1">2.3.1.85</ecNumber>
    </recommendedName>
</protein>
<feature type="domain" description="PKS/mFAS DH" evidence="18">
    <location>
        <begin position="854"/>
        <end position="1122"/>
    </location>
</feature>
<dbReference type="Pfam" id="PF16197">
    <property type="entry name" value="KAsynt_C_assoc"/>
    <property type="match status" value="1"/>
</dbReference>
<dbReference type="PROSITE" id="PS52004">
    <property type="entry name" value="KS3_2"/>
    <property type="match status" value="1"/>
</dbReference>
<keyword evidence="14" id="KW-0511">Multifunctional enzyme</keyword>
<dbReference type="InterPro" id="IPR042104">
    <property type="entry name" value="PKS_dehydratase_sf"/>
</dbReference>
<evidence type="ECO:0000256" key="14">
    <source>
        <dbReference type="ARBA" id="ARBA00023268"/>
    </source>
</evidence>
<dbReference type="InterPro" id="IPR057326">
    <property type="entry name" value="KR_dom"/>
</dbReference>
<evidence type="ECO:0000256" key="8">
    <source>
        <dbReference type="ARBA" id="ARBA00022832"/>
    </source>
</evidence>
<dbReference type="SUPFAM" id="SSF53901">
    <property type="entry name" value="Thiolase-like"/>
    <property type="match status" value="1"/>
</dbReference>
<feature type="domain" description="Carrier" evidence="16">
    <location>
        <begin position="2134"/>
        <end position="2211"/>
    </location>
</feature>
<dbReference type="SUPFAM" id="SSF47336">
    <property type="entry name" value="ACP-like"/>
    <property type="match status" value="1"/>
</dbReference>
<dbReference type="InterPro" id="IPR020806">
    <property type="entry name" value="PKS_PP-bd"/>
</dbReference>
<dbReference type="InterPro" id="IPR036291">
    <property type="entry name" value="NAD(P)-bd_dom_sf"/>
</dbReference>
<dbReference type="SMART" id="SM00825">
    <property type="entry name" value="PKS_KS"/>
    <property type="match status" value="1"/>
</dbReference>
<dbReference type="GO" id="GO:0006633">
    <property type="term" value="P:fatty acid biosynthetic process"/>
    <property type="evidence" value="ECO:0007669"/>
    <property type="project" value="UniProtKB-KW"/>
</dbReference>
<keyword evidence="11" id="KW-0520">NAD</keyword>
<dbReference type="InterPro" id="IPR001227">
    <property type="entry name" value="Ac_transferase_dom_sf"/>
</dbReference>
<dbReference type="CDD" id="cd02440">
    <property type="entry name" value="AdoMet_MTases"/>
    <property type="match status" value="1"/>
</dbReference>
<keyword evidence="12" id="KW-0443">Lipid metabolism</keyword>
<dbReference type="CDD" id="cd00833">
    <property type="entry name" value="PKS"/>
    <property type="match status" value="1"/>
</dbReference>
<dbReference type="InterPro" id="IPR014030">
    <property type="entry name" value="Ketoacyl_synth_N"/>
</dbReference>
<dbReference type="Pfam" id="PF08242">
    <property type="entry name" value="Methyltransf_12"/>
    <property type="match status" value="1"/>
</dbReference>
<comment type="catalytic activity">
    <reaction evidence="15">
        <text>acetyl-CoA + n malonyl-CoA + 2n NADPH + 2n H(+) = a long-chain fatty acid + (n+1) CoA + n CO2 + 2n NADP(+).</text>
        <dbReference type="EC" id="2.3.1.85"/>
    </reaction>
</comment>
<gene>
    <name evidence="19" type="ORF">MNBD_GAMMA10-1051</name>
</gene>
<evidence type="ECO:0000256" key="10">
    <source>
        <dbReference type="ARBA" id="ARBA00023002"/>
    </source>
</evidence>
<dbReference type="InterPro" id="IPR049900">
    <property type="entry name" value="PKS_mFAS_DH"/>
</dbReference>
<evidence type="ECO:0000256" key="12">
    <source>
        <dbReference type="ARBA" id="ARBA00023098"/>
    </source>
</evidence>
<dbReference type="InterPro" id="IPR016039">
    <property type="entry name" value="Thiolase-like"/>
</dbReference>
<dbReference type="InterPro" id="IPR029063">
    <property type="entry name" value="SAM-dependent_MTases_sf"/>
</dbReference>
<dbReference type="InterPro" id="IPR014031">
    <property type="entry name" value="Ketoacyl_synth_C"/>
</dbReference>
<evidence type="ECO:0000256" key="13">
    <source>
        <dbReference type="ARBA" id="ARBA00023160"/>
    </source>
</evidence>
<dbReference type="Pfam" id="PF02801">
    <property type="entry name" value="Ketoacyl-synt_C"/>
    <property type="match status" value="1"/>
</dbReference>
<dbReference type="PROSITE" id="PS00606">
    <property type="entry name" value="KS3_1"/>
    <property type="match status" value="1"/>
</dbReference>
<evidence type="ECO:0000256" key="11">
    <source>
        <dbReference type="ARBA" id="ARBA00023027"/>
    </source>
</evidence>
<dbReference type="SUPFAM" id="SSF50129">
    <property type="entry name" value="GroES-like"/>
    <property type="match status" value="1"/>
</dbReference>
<evidence type="ECO:0000256" key="1">
    <source>
        <dbReference type="ARBA" id="ARBA00012873"/>
    </source>
</evidence>
<dbReference type="InterPro" id="IPR009081">
    <property type="entry name" value="PP-bd_ACP"/>
</dbReference>
<sequence>MRNKIVISGMSCRFPASPTYQTLWENLLSKKDMLTNDDLRWPAGSFGIPERFGKINTVDKFDAAFFGVHGKQADKMDPQLRLLLEVSYEAFIDAGIDPQDIKGSNTGVFTGACGSDMLSISGNNIESITGYENSGCSLSMFSNRLSFYYDFHGPSHTIDTACSSSIVALDSAITALEEGKCDYAIVSGTNVIFSPSISLGFSKLNMLSSTGSCKSFDQLADGYARSEGVGAIILTKESLARRIRARVHGSAINSDGYTEKGITFPNGNAQHTLLKNLYAQCNINPDDVSYIEAHGTGTAAGDPQEVNAIEQALNISQRSTDSPLYIGSVKSNMGHAEGAAGMAGIIKVLLCMEHGMIPANLHYSTPNENIAALHKGSIKVVDEHMQWNGGIVGINSFGFGGTNAHVILEGGISQNFKYQQTNNQHDLSKVLPPLIPCVARTSEAIDILLDSYTESDINLDAVKFMQSVANRDTEAFQYRGCLISNYDEKYIKNSPIKGKVVENPQEIWFVYPGMGSQWKGMGEELMSHPVFSSTIQTLNDVLKKTEIDLTRLLSKSEDDPFTAPTKTFVAITAIQLALTDMLTAYSIAPSGIVGHSVGEIACAYADGALTKEQAILVAYHRGKSVEQTPESRGDMIVAQMTWQDAQSRCTEDITLACHNSEYSVTFSGRQQAINVLIESLQSEGIDVQQVNSVGIAFHSHLIEGAAPIFDKHLGDIITQPTQRSHRWISTSRTEDEWENATMCSAKYFSDNLLNPVLFHEALQHIPDNAIVIELGPHSLMRASLIESLNTPAYINIMRRDFNCQESFNNALAQAYVAGINIDWTGGIYTPTVQTGQISLPEMTGWAHSKSWKVPDLEKDILKSDGGVIYNIDLEKEEFSFFKDHKINNHIVVPATGYLYLVWKAVAKINNIPFDQLKIKFSDVHFNRATMLEEQNSVELKVKYFSATNLFEVTEKDDLVASGSVLHGDEIVLPEVDYPVQNKTEENIFLKTADIYKELRLRGYNYGESFREINKVSSDGCFVEIKWRKNWITFLDCMLHSGVVRFERKTLVPTYIRSLTIDPSLQSDKPVIELYSDKYIRCISSKAVVIEDCEFNVMPSSYQKNQLSLLSMEFVPFNQSNCIVKSDNFDVEEYIKVLRAHNFQQFSQLIEYARDKNISLPEHVLKLRKVIESQNIPEVTSNKIEKYVNHPGGILIRLSQYVYNQPERLLEDAMPLIVSFDEYKDIYKKDIASNFLFSDRYLGSMMEIVLENNGVSRAINICEVGAGTGGLTTHILPWLRTSDDTYTITDISGGFFENLKKEFSSFSAVTKYESWNISDKVPENIGHNLDLVAASNVLHAAPNIKQALSNIHDSLTEGGFLLLHETTQGANEIMALWGFIEDIWNYDDALDRSSGAFLFKERWLKILDESGFEAISTHDDGLFQTLFLCRKKTIDATNIITLNINNIEQEVDTIQKHLSTVRDDENARLCMIGDHQSTPGLLGLINCVRKEGDGDRISAIYNSSDEQISRQMLDSAIKKNLAVSVYQNSQWGGYRYLDIQKNNSRLSDNAYIDIRSKGDLSTIHWISSPKENNINYEYDACYCALNFKDVMLAAGKLPDSAFEGGGKSLGGEFSGISMTGRRVMGFLSGPFSTKVQLDKQAPPYVWDVPDFWTLEQAATVPVAYMTAYLALVVRADIKAGQRVLIHSGTGGVGQASIRIALAKGCEIFTTVGSSQKLEVLHSLFPAIQADHIYSSRDTRFERQIMNVTKGKGVHVVLNSLADDKLQASLRVLSRYGQFLEIGKYDMTKNTLVGMQMYLRDVRFSGVGLNNVMRDDMPTLEIISALMKEGIESGVVVPLQRTVFDHDQIEQAFRFMATGKHTGKVLLKIRNEKLDSQACVSALPKFWCEPDCTYLITGGLGGFGFELARWLIDRGAKHITLTGRSGVKNAYQQHWLNIWKNKGISIVISHLDVSDEMQARTLITHINQRHTLKGIFHLAMVMEDDLLLNMKSEKFKHVVDIKYGACEYLDKLSRKLCPDLSEFVMFSSLSGAFGNPGQSAYGYANYAMDRLCERRKQQGLPGLSIQWGGIGDVGFINENMDYVNISAMRIKEQSLSSCLDTLGEYLLQDKPVVSSCILRNDIFEKSNNGNNSNYGEKTEETLLLYIKNILGISEEMPVSDDKKFNTLGMDSLMVVEIKGKLESDYGITLTLPAIQQLNFSTLKYLYNNRHNTDNDSGVATNMNKLEPENTKVNTDIKIFELISGNTDDTNIVYFLNGIVSDPVSIINDLDIPKSSSVYIIRYEQAGNMDNLADVWENHILEHEVSAKKIHIIGFSTGATIAHRFKKIKNLSHLSVEIKYTSISPPDKYMFESLREFSVEFLESVSKEDAMNELSTMPWINDAHIIDHHDIIDQLKFIISDHFYAKELSVVDTIVIPKDDPYCWTTKKSESMASEVVSVAGRHDLRSFAVNEIMFG</sequence>
<evidence type="ECO:0000256" key="4">
    <source>
        <dbReference type="ARBA" id="ARBA00022516"/>
    </source>
</evidence>
<dbReference type="Gene3D" id="3.30.70.3290">
    <property type="match status" value="1"/>
</dbReference>
<dbReference type="InterPro" id="IPR013968">
    <property type="entry name" value="PKS_KR"/>
</dbReference>
<organism evidence="19">
    <name type="scientific">hydrothermal vent metagenome</name>
    <dbReference type="NCBI Taxonomy" id="652676"/>
    <lineage>
        <taxon>unclassified sequences</taxon>
        <taxon>metagenomes</taxon>
        <taxon>ecological metagenomes</taxon>
    </lineage>
</organism>
<reference evidence="19" key="1">
    <citation type="submission" date="2018-06" db="EMBL/GenBank/DDBJ databases">
        <authorList>
            <person name="Zhirakovskaya E."/>
        </authorList>
    </citation>
    <scope>NUCLEOTIDE SEQUENCE</scope>
</reference>
<proteinExistence type="predicted"/>
<name>A0A3B0X8I0_9ZZZZ</name>
<dbReference type="InterPro" id="IPR049552">
    <property type="entry name" value="PKS_DH_N"/>
</dbReference>
<dbReference type="InterPro" id="IPR020841">
    <property type="entry name" value="PKS_Beta-ketoAc_synthase_dom"/>
</dbReference>
<evidence type="ECO:0000256" key="9">
    <source>
        <dbReference type="ARBA" id="ARBA00022857"/>
    </source>
</evidence>
<dbReference type="InterPro" id="IPR036736">
    <property type="entry name" value="ACP-like_sf"/>
</dbReference>
<dbReference type="Pfam" id="PF21149">
    <property type="entry name" value="FAS_pseudo-KR"/>
    <property type="match status" value="1"/>
</dbReference>
<evidence type="ECO:0000259" key="16">
    <source>
        <dbReference type="PROSITE" id="PS50075"/>
    </source>
</evidence>
<dbReference type="InterPro" id="IPR014043">
    <property type="entry name" value="Acyl_transferase_dom"/>
</dbReference>
<dbReference type="InterPro" id="IPR050091">
    <property type="entry name" value="PKS_NRPS_Biosynth_Enz"/>
</dbReference>
<keyword evidence="8" id="KW-0276">Fatty acid metabolism</keyword>
<evidence type="ECO:0000313" key="19">
    <source>
        <dbReference type="EMBL" id="VAW64588.1"/>
    </source>
</evidence>
<evidence type="ECO:0000256" key="6">
    <source>
        <dbReference type="ARBA" id="ARBA00022679"/>
    </source>
</evidence>
<evidence type="ECO:0000259" key="17">
    <source>
        <dbReference type="PROSITE" id="PS52004"/>
    </source>
</evidence>
<dbReference type="SUPFAM" id="SSF52151">
    <property type="entry name" value="FabD/lysophospholipase-like"/>
    <property type="match status" value="1"/>
</dbReference>
<dbReference type="Gene3D" id="1.10.1200.10">
    <property type="entry name" value="ACP-like"/>
    <property type="match status" value="1"/>
</dbReference>
<dbReference type="EMBL" id="UOFJ01000136">
    <property type="protein sequence ID" value="VAW64588.1"/>
    <property type="molecule type" value="Genomic_DNA"/>
</dbReference>
<dbReference type="PROSITE" id="PS52019">
    <property type="entry name" value="PKS_MFAS_DH"/>
    <property type="match status" value="1"/>
</dbReference>
<dbReference type="Pfam" id="PF00550">
    <property type="entry name" value="PP-binding"/>
    <property type="match status" value="1"/>
</dbReference>
<dbReference type="InterPro" id="IPR011032">
    <property type="entry name" value="GroES-like_sf"/>
</dbReference>
<dbReference type="PANTHER" id="PTHR43775">
    <property type="entry name" value="FATTY ACID SYNTHASE"/>
    <property type="match status" value="1"/>
</dbReference>
<dbReference type="InterPro" id="IPR020843">
    <property type="entry name" value="ER"/>
</dbReference>
<accession>A0A3B0X8I0</accession>
<dbReference type="Gene3D" id="3.40.366.10">
    <property type="entry name" value="Malonyl-Coenzyme A Acyl Carrier Protein, domain 2"/>
    <property type="match status" value="1"/>
</dbReference>
<evidence type="ECO:0000256" key="7">
    <source>
        <dbReference type="ARBA" id="ARBA00022801"/>
    </source>
</evidence>
<dbReference type="FunFam" id="3.40.50.720:FF:000209">
    <property type="entry name" value="Polyketide synthase Pks12"/>
    <property type="match status" value="1"/>
</dbReference>
<dbReference type="GO" id="GO:0016787">
    <property type="term" value="F:hydrolase activity"/>
    <property type="evidence" value="ECO:0007669"/>
    <property type="project" value="UniProtKB-KW"/>
</dbReference>
<keyword evidence="5" id="KW-0597">Phosphoprotein</keyword>
<keyword evidence="19" id="KW-0012">Acyltransferase</keyword>
<evidence type="ECO:0000256" key="3">
    <source>
        <dbReference type="ARBA" id="ARBA00022450"/>
    </source>
</evidence>
<dbReference type="GO" id="GO:0004312">
    <property type="term" value="F:fatty acid synthase activity"/>
    <property type="evidence" value="ECO:0007669"/>
    <property type="project" value="UniProtKB-EC"/>
</dbReference>
<dbReference type="InterPro" id="IPR016035">
    <property type="entry name" value="Acyl_Trfase/lysoPLipase"/>
</dbReference>
<dbReference type="Pfam" id="PF21089">
    <property type="entry name" value="PKS_DH_N"/>
    <property type="match status" value="1"/>
</dbReference>
<dbReference type="Gene3D" id="3.40.50.150">
    <property type="entry name" value="Vaccinia Virus protein VP39"/>
    <property type="match status" value="1"/>
</dbReference>
<dbReference type="GO" id="GO:0004315">
    <property type="term" value="F:3-oxoacyl-[acyl-carrier-protein] synthase activity"/>
    <property type="evidence" value="ECO:0007669"/>
    <property type="project" value="InterPro"/>
</dbReference>
<dbReference type="EC" id="2.3.1.85" evidence="1"/>
<evidence type="ECO:0000256" key="2">
    <source>
        <dbReference type="ARBA" id="ARBA00018769"/>
    </source>
</evidence>
<dbReference type="Pfam" id="PF08659">
    <property type="entry name" value="KR"/>
    <property type="match status" value="1"/>
</dbReference>
<feature type="domain" description="Ketosynthase family 3 (KS3)" evidence="17">
    <location>
        <begin position="2"/>
        <end position="410"/>
    </location>
</feature>
<evidence type="ECO:0000256" key="5">
    <source>
        <dbReference type="ARBA" id="ARBA00022553"/>
    </source>
</evidence>
<dbReference type="InterPro" id="IPR049391">
    <property type="entry name" value="FAS_pseudo-KR"/>
</dbReference>
<dbReference type="InterPro" id="IPR032821">
    <property type="entry name" value="PKS_assoc"/>
</dbReference>
<dbReference type="CDD" id="cd05195">
    <property type="entry name" value="enoyl_red"/>
    <property type="match status" value="1"/>
</dbReference>
<dbReference type="GO" id="GO:0016491">
    <property type="term" value="F:oxidoreductase activity"/>
    <property type="evidence" value="ECO:0007669"/>
    <property type="project" value="UniProtKB-KW"/>
</dbReference>
<keyword evidence="6 19" id="KW-0808">Transferase</keyword>
<keyword evidence="7" id="KW-0378">Hydrolase</keyword>
<dbReference type="Gene3D" id="3.90.180.10">
    <property type="entry name" value="Medium-chain alcohol dehydrogenases, catalytic domain"/>
    <property type="match status" value="1"/>
</dbReference>
<keyword evidence="13" id="KW-0275">Fatty acid biosynthesis</keyword>
<keyword evidence="3" id="KW-0596">Phosphopantetheine</keyword>
<dbReference type="Pfam" id="PF00698">
    <property type="entry name" value="Acyl_transf_1"/>
    <property type="match status" value="1"/>
</dbReference>
<dbReference type="SMART" id="SM00822">
    <property type="entry name" value="PKS_KR"/>
    <property type="match status" value="1"/>
</dbReference>
<dbReference type="Gene3D" id="3.10.129.110">
    <property type="entry name" value="Polyketide synthase dehydratase"/>
    <property type="match status" value="1"/>
</dbReference>
<keyword evidence="10" id="KW-0560">Oxidoreductase</keyword>
<dbReference type="PANTHER" id="PTHR43775:SF7">
    <property type="entry name" value="FATTY ACID SYNTHASE"/>
    <property type="match status" value="1"/>
</dbReference>
<dbReference type="SUPFAM" id="SSF53335">
    <property type="entry name" value="S-adenosyl-L-methionine-dependent methyltransferases"/>
    <property type="match status" value="1"/>
</dbReference>
<keyword evidence="4" id="KW-0444">Lipid biosynthesis</keyword>
<evidence type="ECO:0000256" key="15">
    <source>
        <dbReference type="ARBA" id="ARBA00044883"/>
    </source>
</evidence>
<keyword evidence="9" id="KW-0521">NADP</keyword>
<dbReference type="InterPro" id="IPR013217">
    <property type="entry name" value="Methyltransf_12"/>
</dbReference>
<dbReference type="Gene3D" id="3.40.50.720">
    <property type="entry name" value="NAD(P)-binding Rossmann-like Domain"/>
    <property type="match status" value="1"/>
</dbReference>
<dbReference type="SMART" id="SM00827">
    <property type="entry name" value="PKS_AT"/>
    <property type="match status" value="1"/>
</dbReference>
<dbReference type="Pfam" id="PF13602">
    <property type="entry name" value="ADH_zinc_N_2"/>
    <property type="match status" value="1"/>
</dbReference>
<dbReference type="Gene3D" id="3.40.47.10">
    <property type="match status" value="1"/>
</dbReference>
<dbReference type="SMART" id="SM00829">
    <property type="entry name" value="PKS_ER"/>
    <property type="match status" value="1"/>
</dbReference>
<dbReference type="Pfam" id="PF00109">
    <property type="entry name" value="ketoacyl-synt"/>
    <property type="match status" value="1"/>
</dbReference>
<evidence type="ECO:0000259" key="18">
    <source>
        <dbReference type="PROSITE" id="PS52019"/>
    </source>
</evidence>
<dbReference type="GO" id="GO:0031177">
    <property type="term" value="F:phosphopantetheine binding"/>
    <property type="evidence" value="ECO:0007669"/>
    <property type="project" value="InterPro"/>
</dbReference>
<dbReference type="SMART" id="SM00823">
    <property type="entry name" value="PKS_PP"/>
    <property type="match status" value="1"/>
</dbReference>